<organism evidence="1 2">
    <name type="scientific">Methanobrevibacter filiformis</name>
    <dbReference type="NCBI Taxonomy" id="55758"/>
    <lineage>
        <taxon>Archaea</taxon>
        <taxon>Methanobacteriati</taxon>
        <taxon>Methanobacteriota</taxon>
        <taxon>Methanomada group</taxon>
        <taxon>Methanobacteria</taxon>
        <taxon>Methanobacteriales</taxon>
        <taxon>Methanobacteriaceae</taxon>
        <taxon>Methanobrevibacter</taxon>
    </lineage>
</organism>
<keyword evidence="2" id="KW-1185">Reference proteome</keyword>
<dbReference type="OrthoDB" id="373477at2157"/>
<protein>
    <recommendedName>
        <fullName evidence="3">Tetratricopeptide repeat protein</fullName>
    </recommendedName>
</protein>
<name>A0A166EWA7_9EURY</name>
<proteinExistence type="predicted"/>
<gene>
    <name evidence="1" type="ORF">MBFIL_03640</name>
</gene>
<evidence type="ECO:0000313" key="2">
    <source>
        <dbReference type="Proteomes" id="UP000077066"/>
    </source>
</evidence>
<dbReference type="Gene3D" id="1.25.40.10">
    <property type="entry name" value="Tetratricopeptide repeat domain"/>
    <property type="match status" value="1"/>
</dbReference>
<accession>A0A166EWA7</accession>
<sequence>MDKNLINKLEYLHENNQFEEIIQLILEVPEEKRDYKLKSQLARAYNNCGVFITGKSEEFIKAIELLLSIKKDGKDDYLWYYRIGFAYWSININDKALESFKKANKLIKDKKEKEHIDEIKEFIKQIEHEIKISKLIVMENCN</sequence>
<comment type="caution">
    <text evidence="1">The sequence shown here is derived from an EMBL/GenBank/DDBJ whole genome shotgun (WGS) entry which is preliminary data.</text>
</comment>
<dbReference type="EMBL" id="LWMT01000046">
    <property type="protein sequence ID" value="KZX17082.1"/>
    <property type="molecule type" value="Genomic_DNA"/>
</dbReference>
<dbReference type="InterPro" id="IPR011990">
    <property type="entry name" value="TPR-like_helical_dom_sf"/>
</dbReference>
<evidence type="ECO:0008006" key="3">
    <source>
        <dbReference type="Google" id="ProtNLM"/>
    </source>
</evidence>
<dbReference type="PATRIC" id="fig|55758.3.peg.405"/>
<dbReference type="RefSeq" id="WP_066970938.1">
    <property type="nucleotide sequence ID" value="NZ_LWMT01000046.1"/>
</dbReference>
<dbReference type="SUPFAM" id="SSF48452">
    <property type="entry name" value="TPR-like"/>
    <property type="match status" value="1"/>
</dbReference>
<dbReference type="Proteomes" id="UP000077066">
    <property type="component" value="Unassembled WGS sequence"/>
</dbReference>
<reference evidence="1 2" key="1">
    <citation type="submission" date="2016-04" db="EMBL/GenBank/DDBJ databases">
        <title>Genome sequence of Methanobrevibacter filiformis DSM 11501.</title>
        <authorList>
            <person name="Poehlein A."/>
            <person name="Seedorf H."/>
            <person name="Daniel R."/>
        </authorList>
    </citation>
    <scope>NUCLEOTIDE SEQUENCE [LARGE SCALE GENOMIC DNA]</scope>
    <source>
        <strain evidence="1 2">DSM 11501</strain>
    </source>
</reference>
<dbReference type="AlphaFoldDB" id="A0A166EWA7"/>
<evidence type="ECO:0000313" key="1">
    <source>
        <dbReference type="EMBL" id="KZX17082.1"/>
    </source>
</evidence>